<dbReference type="InParanoid" id="E2A654"/>
<name>E2A654_CAMFO</name>
<protein>
    <submittedName>
        <fullName evidence="1">Uncharacterized protein</fullName>
    </submittedName>
</protein>
<gene>
    <name evidence="1" type="ORF">EAG_06270</name>
</gene>
<reference evidence="1 2" key="1">
    <citation type="journal article" date="2010" name="Science">
        <title>Genomic comparison of the ants Camponotus floridanus and Harpegnathos saltator.</title>
        <authorList>
            <person name="Bonasio R."/>
            <person name="Zhang G."/>
            <person name="Ye C."/>
            <person name="Mutti N.S."/>
            <person name="Fang X."/>
            <person name="Qin N."/>
            <person name="Donahue G."/>
            <person name="Yang P."/>
            <person name="Li Q."/>
            <person name="Li C."/>
            <person name="Zhang P."/>
            <person name="Huang Z."/>
            <person name="Berger S.L."/>
            <person name="Reinberg D."/>
            <person name="Wang J."/>
            <person name="Liebig J."/>
        </authorList>
    </citation>
    <scope>NUCLEOTIDE SEQUENCE [LARGE SCALE GENOMIC DNA]</scope>
    <source>
        <strain evidence="2">C129</strain>
    </source>
</reference>
<accession>E2A654</accession>
<proteinExistence type="predicted"/>
<evidence type="ECO:0000313" key="1">
    <source>
        <dbReference type="EMBL" id="EFN71113.1"/>
    </source>
</evidence>
<evidence type="ECO:0000313" key="2">
    <source>
        <dbReference type="Proteomes" id="UP000000311"/>
    </source>
</evidence>
<sequence length="70" mass="7732">MMIIGCERVSGVPNKVSRVALVISCDFVRIKIGMGRPEASKWSGLVTAVGPKNHYIARIVSYYNCDIITF</sequence>
<dbReference type="AlphaFoldDB" id="E2A654"/>
<dbReference type="Proteomes" id="UP000000311">
    <property type="component" value="Unassembled WGS sequence"/>
</dbReference>
<organism evidence="2">
    <name type="scientific">Camponotus floridanus</name>
    <name type="common">Florida carpenter ant</name>
    <dbReference type="NCBI Taxonomy" id="104421"/>
    <lineage>
        <taxon>Eukaryota</taxon>
        <taxon>Metazoa</taxon>
        <taxon>Ecdysozoa</taxon>
        <taxon>Arthropoda</taxon>
        <taxon>Hexapoda</taxon>
        <taxon>Insecta</taxon>
        <taxon>Pterygota</taxon>
        <taxon>Neoptera</taxon>
        <taxon>Endopterygota</taxon>
        <taxon>Hymenoptera</taxon>
        <taxon>Apocrita</taxon>
        <taxon>Aculeata</taxon>
        <taxon>Formicoidea</taxon>
        <taxon>Formicidae</taxon>
        <taxon>Formicinae</taxon>
        <taxon>Camponotus</taxon>
    </lineage>
</organism>
<dbReference type="EMBL" id="GL437108">
    <property type="protein sequence ID" value="EFN71113.1"/>
    <property type="molecule type" value="Genomic_DNA"/>
</dbReference>
<keyword evidence="2" id="KW-1185">Reference proteome</keyword>